<sequence length="177" mass="18041">MVSAALGVLVMALIGGLLVSTLNAQSSVRAAAQSSNTGQLVAKALTRDVRGARDLSTAVPFVGTCLLRLTVVDNALTTPVSVRFVAWYFGNGEIRTRRSTIAIADPASPAAVTATWTQLATGVQRSGSTPVFVTTGSQVGLTFTVAGAAGAPVLIQTTETSRQPRPTASPGVSLPCS</sequence>
<dbReference type="AlphaFoldDB" id="A0A4V3IIJ4"/>
<dbReference type="EMBL" id="SOGN01000026">
    <property type="protein sequence ID" value="TFC82238.1"/>
    <property type="molecule type" value="Genomic_DNA"/>
</dbReference>
<name>A0A4V3IIJ4_9MICO</name>
<feature type="region of interest" description="Disordered" evidence="1">
    <location>
        <begin position="157"/>
        <end position="177"/>
    </location>
</feature>
<evidence type="ECO:0000313" key="2">
    <source>
        <dbReference type="EMBL" id="TFC82238.1"/>
    </source>
</evidence>
<gene>
    <name evidence="2" type="ORF">E3T23_04680</name>
</gene>
<organism evidence="2 3">
    <name type="scientific">Cryobacterium cheniae</name>
    <dbReference type="NCBI Taxonomy" id="1259262"/>
    <lineage>
        <taxon>Bacteria</taxon>
        <taxon>Bacillati</taxon>
        <taxon>Actinomycetota</taxon>
        <taxon>Actinomycetes</taxon>
        <taxon>Micrococcales</taxon>
        <taxon>Microbacteriaceae</taxon>
        <taxon>Cryobacterium</taxon>
    </lineage>
</organism>
<reference evidence="2 3" key="1">
    <citation type="submission" date="2019-03" db="EMBL/GenBank/DDBJ databases">
        <title>Genomics of glacier-inhabiting Cryobacterium strains.</title>
        <authorList>
            <person name="Liu Q."/>
            <person name="Xin Y.-H."/>
        </authorList>
    </citation>
    <scope>NUCLEOTIDE SEQUENCE [LARGE SCALE GENOMIC DNA]</scope>
    <source>
        <strain evidence="2 3">TMT2-48-2</strain>
    </source>
</reference>
<dbReference type="OrthoDB" id="5117911at2"/>
<dbReference type="Proteomes" id="UP000298433">
    <property type="component" value="Unassembled WGS sequence"/>
</dbReference>
<keyword evidence="3" id="KW-1185">Reference proteome</keyword>
<evidence type="ECO:0000256" key="1">
    <source>
        <dbReference type="SAM" id="MobiDB-lite"/>
    </source>
</evidence>
<feature type="compositionally biased region" description="Polar residues" evidence="1">
    <location>
        <begin position="157"/>
        <end position="166"/>
    </location>
</feature>
<accession>A0A4V3IIJ4</accession>
<protein>
    <submittedName>
        <fullName evidence="2">Uncharacterized protein</fullName>
    </submittedName>
</protein>
<evidence type="ECO:0000313" key="3">
    <source>
        <dbReference type="Proteomes" id="UP000298433"/>
    </source>
</evidence>
<comment type="caution">
    <text evidence="2">The sequence shown here is derived from an EMBL/GenBank/DDBJ whole genome shotgun (WGS) entry which is preliminary data.</text>
</comment>
<proteinExistence type="predicted"/>